<dbReference type="EMBL" id="FNHU01000022">
    <property type="protein sequence ID" value="SDN28933.1"/>
    <property type="molecule type" value="Genomic_DNA"/>
</dbReference>
<dbReference type="Gene3D" id="3.40.50.150">
    <property type="entry name" value="Vaccinia Virus protein VP39"/>
    <property type="match status" value="1"/>
</dbReference>
<evidence type="ECO:0000256" key="1">
    <source>
        <dbReference type="ARBA" id="ARBA00022603"/>
    </source>
</evidence>
<accession>A0A1H0A7I8</accession>
<keyword evidence="1 5" id="KW-0489">Methyltransferase</keyword>
<feature type="domain" description="Methyltransferase" evidence="4">
    <location>
        <begin position="68"/>
        <end position="165"/>
    </location>
</feature>
<dbReference type="GO" id="GO:0032259">
    <property type="term" value="P:methylation"/>
    <property type="evidence" value="ECO:0007669"/>
    <property type="project" value="UniProtKB-KW"/>
</dbReference>
<protein>
    <submittedName>
        <fullName evidence="5">Methyltransferase domain-containing protein</fullName>
    </submittedName>
</protein>
<evidence type="ECO:0000313" key="5">
    <source>
        <dbReference type="EMBL" id="SDN28933.1"/>
    </source>
</evidence>
<dbReference type="Pfam" id="PF13649">
    <property type="entry name" value="Methyltransf_25"/>
    <property type="match status" value="1"/>
</dbReference>
<dbReference type="Proteomes" id="UP000199671">
    <property type="component" value="Unassembled WGS sequence"/>
</dbReference>
<evidence type="ECO:0000256" key="3">
    <source>
        <dbReference type="ARBA" id="ARBA00022691"/>
    </source>
</evidence>
<evidence type="ECO:0000256" key="2">
    <source>
        <dbReference type="ARBA" id="ARBA00022679"/>
    </source>
</evidence>
<proteinExistence type="predicted"/>
<dbReference type="InterPro" id="IPR041698">
    <property type="entry name" value="Methyltransf_25"/>
</dbReference>
<dbReference type="SUPFAM" id="SSF53335">
    <property type="entry name" value="S-adenosyl-L-methionine-dependent methyltransferases"/>
    <property type="match status" value="1"/>
</dbReference>
<evidence type="ECO:0000313" key="6">
    <source>
        <dbReference type="Proteomes" id="UP000199671"/>
    </source>
</evidence>
<gene>
    <name evidence="5" type="ORF">SAMN04487766_12212</name>
</gene>
<dbReference type="CDD" id="cd02440">
    <property type="entry name" value="AdoMet_MTases"/>
    <property type="match status" value="1"/>
</dbReference>
<reference evidence="5 6" key="1">
    <citation type="submission" date="2016-10" db="EMBL/GenBank/DDBJ databases">
        <authorList>
            <person name="de Groot N.N."/>
        </authorList>
    </citation>
    <scope>NUCLEOTIDE SEQUENCE [LARGE SCALE GENOMIC DNA]</scope>
    <source>
        <strain evidence="5 6">KPR-7B</strain>
    </source>
</reference>
<dbReference type="GO" id="GO:0008168">
    <property type="term" value="F:methyltransferase activity"/>
    <property type="evidence" value="ECO:0007669"/>
    <property type="project" value="UniProtKB-KW"/>
</dbReference>
<dbReference type="InterPro" id="IPR029063">
    <property type="entry name" value="SAM-dependent_MTases_sf"/>
</dbReference>
<dbReference type="AlphaFoldDB" id="A0A1H0A7I8"/>
<name>A0A1H0A7I8_9ACTO</name>
<sequence length="239" mass="25572">MGFGTVGSGVSGVVGPRPAGAPACRYPRLVSSRQIEWEARYAAADRLWSGAPNDWLSRAAYWEPGRSLDVGCGEGADVLWLAEHGWRATGVDFAPTAVERMLEEARRRGLAARVQGLVLDLSADPLPEGPFDLVTSFYVHGGPDPGGLNLPRLLARLAALVADGGRLLTAVHCTNPPWHRHHALTYRPEQLADAVLDAAPGTWEVETAAERWREAISPDGEAGGRSDAVVCLRRGVGRA</sequence>
<dbReference type="PANTHER" id="PTHR43464:SF19">
    <property type="entry name" value="UBIQUINONE BIOSYNTHESIS O-METHYLTRANSFERASE, MITOCHONDRIAL"/>
    <property type="match status" value="1"/>
</dbReference>
<evidence type="ECO:0000259" key="4">
    <source>
        <dbReference type="Pfam" id="PF13649"/>
    </source>
</evidence>
<dbReference type="PANTHER" id="PTHR43464">
    <property type="entry name" value="METHYLTRANSFERASE"/>
    <property type="match status" value="1"/>
</dbReference>
<organism evidence="5 6">
    <name type="scientific">Actinomyces ruminicola</name>
    <dbReference type="NCBI Taxonomy" id="332524"/>
    <lineage>
        <taxon>Bacteria</taxon>
        <taxon>Bacillati</taxon>
        <taxon>Actinomycetota</taxon>
        <taxon>Actinomycetes</taxon>
        <taxon>Actinomycetales</taxon>
        <taxon>Actinomycetaceae</taxon>
        <taxon>Actinomyces</taxon>
    </lineage>
</organism>
<keyword evidence="3" id="KW-0949">S-adenosyl-L-methionine</keyword>
<keyword evidence="2 5" id="KW-0808">Transferase</keyword>